<dbReference type="GO" id="GO:0030154">
    <property type="term" value="P:cell differentiation"/>
    <property type="evidence" value="ECO:0007669"/>
    <property type="project" value="UniProtKB-KW"/>
</dbReference>
<comment type="similarity">
    <text evidence="1">Belongs to the FLX family.</text>
</comment>
<organism evidence="7 8">
    <name type="scientific">Vitis vinifera</name>
    <name type="common">Grape</name>
    <dbReference type="NCBI Taxonomy" id="29760"/>
    <lineage>
        <taxon>Eukaryota</taxon>
        <taxon>Viridiplantae</taxon>
        <taxon>Streptophyta</taxon>
        <taxon>Embryophyta</taxon>
        <taxon>Tracheophyta</taxon>
        <taxon>Spermatophyta</taxon>
        <taxon>Magnoliopsida</taxon>
        <taxon>eudicotyledons</taxon>
        <taxon>Gunneridae</taxon>
        <taxon>Pentapetalae</taxon>
        <taxon>rosids</taxon>
        <taxon>Vitales</taxon>
        <taxon>Vitaceae</taxon>
        <taxon>Viteae</taxon>
        <taxon>Vitis</taxon>
    </lineage>
</organism>
<sequence>MAARGHRQPSFEGRAAHAPGMTRHGLFPGSGYIVGYRSLETTPHSDIVENKMLAQVVEIGRLVGDNHRLAATHGALRQELVAAQH</sequence>
<evidence type="ECO:0000256" key="3">
    <source>
        <dbReference type="ARBA" id="ARBA00022782"/>
    </source>
</evidence>
<dbReference type="PANTHER" id="PTHR33405">
    <property type="entry name" value="PROTEIN FLX-LIKE 2"/>
    <property type="match status" value="1"/>
</dbReference>
<gene>
    <name evidence="7" type="ORF">CK203_104012</name>
</gene>
<dbReference type="PANTHER" id="PTHR33405:SF18">
    <property type="entry name" value="PROTEIN FLX-LIKE 4"/>
    <property type="match status" value="1"/>
</dbReference>
<evidence type="ECO:0000256" key="4">
    <source>
        <dbReference type="ARBA" id="ARBA00023054"/>
    </source>
</evidence>
<keyword evidence="3" id="KW-0221">Differentiation</keyword>
<dbReference type="GO" id="GO:0009908">
    <property type="term" value="P:flower development"/>
    <property type="evidence" value="ECO:0007669"/>
    <property type="project" value="UniProtKB-KW"/>
</dbReference>
<accession>A0A438FFS2</accession>
<evidence type="ECO:0000256" key="2">
    <source>
        <dbReference type="ARBA" id="ARBA00022473"/>
    </source>
</evidence>
<keyword evidence="4" id="KW-0175">Coiled coil</keyword>
<reference evidence="7 8" key="1">
    <citation type="journal article" date="2018" name="PLoS Genet.">
        <title>Population sequencing reveals clonal diversity and ancestral inbreeding in the grapevine cultivar Chardonnay.</title>
        <authorList>
            <person name="Roach M.J."/>
            <person name="Johnson D.L."/>
            <person name="Bohlmann J."/>
            <person name="van Vuuren H.J."/>
            <person name="Jones S.J."/>
            <person name="Pretorius I.S."/>
            <person name="Schmidt S.A."/>
            <person name="Borneman A.R."/>
        </authorList>
    </citation>
    <scope>NUCLEOTIDE SEQUENCE [LARGE SCALE GENOMIC DNA]</scope>
    <source>
        <strain evidence="8">cv. Chardonnay</strain>
        <tissue evidence="7">Leaf</tissue>
    </source>
</reference>
<evidence type="ECO:0000256" key="6">
    <source>
        <dbReference type="SAM" id="MobiDB-lite"/>
    </source>
</evidence>
<dbReference type="EMBL" id="QGNW01000923">
    <property type="protein sequence ID" value="RVW58816.1"/>
    <property type="molecule type" value="Genomic_DNA"/>
</dbReference>
<evidence type="ECO:0000313" key="7">
    <source>
        <dbReference type="EMBL" id="RVW58816.1"/>
    </source>
</evidence>
<dbReference type="InterPro" id="IPR040353">
    <property type="entry name" value="FLX/FLX-like"/>
</dbReference>
<proteinExistence type="inferred from homology"/>
<keyword evidence="5" id="KW-0287">Flowering</keyword>
<name>A0A438FFS2_VITVI</name>
<evidence type="ECO:0000256" key="5">
    <source>
        <dbReference type="ARBA" id="ARBA00023089"/>
    </source>
</evidence>
<keyword evidence="2" id="KW-0217">Developmental protein</keyword>
<dbReference type="AlphaFoldDB" id="A0A438FFS2"/>
<dbReference type="Proteomes" id="UP000288805">
    <property type="component" value="Unassembled WGS sequence"/>
</dbReference>
<protein>
    <submittedName>
        <fullName evidence="7">Uncharacterized protein</fullName>
    </submittedName>
</protein>
<feature type="region of interest" description="Disordered" evidence="6">
    <location>
        <begin position="1"/>
        <end position="24"/>
    </location>
</feature>
<evidence type="ECO:0000256" key="1">
    <source>
        <dbReference type="ARBA" id="ARBA00005405"/>
    </source>
</evidence>
<comment type="caution">
    <text evidence="7">The sequence shown here is derived from an EMBL/GenBank/DDBJ whole genome shotgun (WGS) entry which is preliminary data.</text>
</comment>
<evidence type="ECO:0000313" key="8">
    <source>
        <dbReference type="Proteomes" id="UP000288805"/>
    </source>
</evidence>